<dbReference type="EMBL" id="BJXA01000019">
    <property type="protein sequence ID" value="GEM38821.1"/>
    <property type="molecule type" value="Genomic_DNA"/>
</dbReference>
<dbReference type="SUPFAM" id="SSF51556">
    <property type="entry name" value="Metallo-dependent hydrolases"/>
    <property type="match status" value="1"/>
</dbReference>
<dbReference type="AlphaFoldDB" id="A0A511MEB2"/>
<evidence type="ECO:0000259" key="2">
    <source>
        <dbReference type="Pfam" id="PF04909"/>
    </source>
</evidence>
<comment type="similarity">
    <text evidence="1">Belongs to the metallo-dependent hydrolases superfamily.</text>
</comment>
<evidence type="ECO:0000313" key="3">
    <source>
        <dbReference type="EMBL" id="GEM38821.1"/>
    </source>
</evidence>
<dbReference type="Gene3D" id="3.20.20.140">
    <property type="entry name" value="Metal-dependent hydrolases"/>
    <property type="match status" value="1"/>
</dbReference>
<name>A0A511MEB2_9NOCA</name>
<dbReference type="Pfam" id="PF04909">
    <property type="entry name" value="Amidohydro_2"/>
    <property type="match status" value="1"/>
</dbReference>
<accession>A0A511MEB2</accession>
<dbReference type="GO" id="GO:0016787">
    <property type="term" value="F:hydrolase activity"/>
    <property type="evidence" value="ECO:0007669"/>
    <property type="project" value="InterPro"/>
</dbReference>
<feature type="domain" description="Amidohydrolase-related" evidence="2">
    <location>
        <begin position="34"/>
        <end position="386"/>
    </location>
</feature>
<evidence type="ECO:0000313" key="4">
    <source>
        <dbReference type="Proteomes" id="UP000321424"/>
    </source>
</evidence>
<gene>
    <name evidence="3" type="ORF">NN4_33400</name>
</gene>
<keyword evidence="4" id="KW-1185">Reference proteome</keyword>
<protein>
    <recommendedName>
        <fullName evidence="2">Amidohydrolase-related domain-containing protein</fullName>
    </recommendedName>
</protein>
<comment type="caution">
    <text evidence="3">The sequence shown here is derived from an EMBL/GenBank/DDBJ whole genome shotgun (WGS) entry which is preliminary data.</text>
</comment>
<reference evidence="3 4" key="1">
    <citation type="submission" date="2019-07" db="EMBL/GenBank/DDBJ databases">
        <title>Whole genome shotgun sequence of Nocardia ninae NBRC 108245.</title>
        <authorList>
            <person name="Hosoyama A."/>
            <person name="Uohara A."/>
            <person name="Ohji S."/>
            <person name="Ichikawa N."/>
        </authorList>
    </citation>
    <scope>NUCLEOTIDE SEQUENCE [LARGE SCALE GENOMIC DNA]</scope>
    <source>
        <strain evidence="3 4">NBRC 108245</strain>
    </source>
</reference>
<dbReference type="InterPro" id="IPR006680">
    <property type="entry name" value="Amidohydro-rel"/>
</dbReference>
<dbReference type="PANTHER" id="PTHR43569:SF1">
    <property type="entry name" value="BLL3371 PROTEIN"/>
    <property type="match status" value="1"/>
</dbReference>
<dbReference type="InterPro" id="IPR052350">
    <property type="entry name" value="Metallo-dep_Lactonases"/>
</dbReference>
<sequence>MGVRAQDAGGSVTIDDADHAGAICSLEGVVDGIVDAHMHEWDPFQTPREASGLAKMYRLAPGFVEKHFRRLAGQPNQELLLTPKNAALPYLPDQYTADAEGVAEAVGAPIRSVVHCEAGWAAKGALAAADETRWLMSLPFGKDGRPSLAAIIARADPRDPECRTLLDTHLEVSTKVKCIRQLAAWHPDPKVKSLCDMPGLLASRDFLAGFPAVAERGLSFEATVNSNQLADVPILAREFPQTTIVVSHLATPIGLFGPMGSRTGWTMAQRAGIAGEWRDGISAVAEYPNVVAKSSGFAFPQLGYGHEPEGNIGRYEVLRDLWRPLMDHVIDAFGVDRLMFGSNFPMDRPNTTVPTVAGMLVDLLGPRGDDALRKVFRDNAQRIYELDN</sequence>
<organism evidence="3 4">
    <name type="scientific">Nocardia ninae NBRC 108245</name>
    <dbReference type="NCBI Taxonomy" id="1210091"/>
    <lineage>
        <taxon>Bacteria</taxon>
        <taxon>Bacillati</taxon>
        <taxon>Actinomycetota</taxon>
        <taxon>Actinomycetes</taxon>
        <taxon>Mycobacteriales</taxon>
        <taxon>Nocardiaceae</taxon>
        <taxon>Nocardia</taxon>
    </lineage>
</organism>
<dbReference type="InterPro" id="IPR032466">
    <property type="entry name" value="Metal_Hydrolase"/>
</dbReference>
<dbReference type="Proteomes" id="UP000321424">
    <property type="component" value="Unassembled WGS sequence"/>
</dbReference>
<dbReference type="PANTHER" id="PTHR43569">
    <property type="entry name" value="AMIDOHYDROLASE"/>
    <property type="match status" value="1"/>
</dbReference>
<evidence type="ECO:0000256" key="1">
    <source>
        <dbReference type="ARBA" id="ARBA00038310"/>
    </source>
</evidence>
<dbReference type="RefSeq" id="WP_186818470.1">
    <property type="nucleotide sequence ID" value="NZ_BJXA01000019.1"/>
</dbReference>
<proteinExistence type="inferred from homology"/>